<dbReference type="InParanoid" id="A0A068V6R0"/>
<evidence type="ECO:0000313" key="1">
    <source>
        <dbReference type="EMBL" id="CDP16192.1"/>
    </source>
</evidence>
<reference evidence="2" key="1">
    <citation type="journal article" date="2014" name="Science">
        <title>The coffee genome provides insight into the convergent evolution of caffeine biosynthesis.</title>
        <authorList>
            <person name="Denoeud F."/>
            <person name="Carretero-Paulet L."/>
            <person name="Dereeper A."/>
            <person name="Droc G."/>
            <person name="Guyot R."/>
            <person name="Pietrella M."/>
            <person name="Zheng C."/>
            <person name="Alberti A."/>
            <person name="Anthony F."/>
            <person name="Aprea G."/>
            <person name="Aury J.M."/>
            <person name="Bento P."/>
            <person name="Bernard M."/>
            <person name="Bocs S."/>
            <person name="Campa C."/>
            <person name="Cenci A."/>
            <person name="Combes M.C."/>
            <person name="Crouzillat D."/>
            <person name="Da Silva C."/>
            <person name="Daddiego L."/>
            <person name="De Bellis F."/>
            <person name="Dussert S."/>
            <person name="Garsmeur O."/>
            <person name="Gayraud T."/>
            <person name="Guignon V."/>
            <person name="Jahn K."/>
            <person name="Jamilloux V."/>
            <person name="Joet T."/>
            <person name="Labadie K."/>
            <person name="Lan T."/>
            <person name="Leclercq J."/>
            <person name="Lepelley M."/>
            <person name="Leroy T."/>
            <person name="Li L.T."/>
            <person name="Librado P."/>
            <person name="Lopez L."/>
            <person name="Munoz A."/>
            <person name="Noel B."/>
            <person name="Pallavicini A."/>
            <person name="Perrotta G."/>
            <person name="Poncet V."/>
            <person name="Pot D."/>
            <person name="Priyono X."/>
            <person name="Rigoreau M."/>
            <person name="Rouard M."/>
            <person name="Rozas J."/>
            <person name="Tranchant-Dubreuil C."/>
            <person name="VanBuren R."/>
            <person name="Zhang Q."/>
            <person name="Andrade A.C."/>
            <person name="Argout X."/>
            <person name="Bertrand B."/>
            <person name="de Kochko A."/>
            <person name="Graziosi G."/>
            <person name="Henry R.J."/>
            <person name="Jayarama X."/>
            <person name="Ming R."/>
            <person name="Nagai C."/>
            <person name="Rounsley S."/>
            <person name="Sankoff D."/>
            <person name="Giuliano G."/>
            <person name="Albert V.A."/>
            <person name="Wincker P."/>
            <person name="Lashermes P."/>
        </authorList>
    </citation>
    <scope>NUCLEOTIDE SEQUENCE [LARGE SCALE GENOMIC DNA]</scope>
    <source>
        <strain evidence="2">cv. DH200-94</strain>
    </source>
</reference>
<dbReference type="EMBL" id="HG739202">
    <property type="protein sequence ID" value="CDP16192.1"/>
    <property type="molecule type" value="Genomic_DNA"/>
</dbReference>
<organism evidence="1 2">
    <name type="scientific">Coffea canephora</name>
    <name type="common">Robusta coffee</name>
    <dbReference type="NCBI Taxonomy" id="49390"/>
    <lineage>
        <taxon>Eukaryota</taxon>
        <taxon>Viridiplantae</taxon>
        <taxon>Streptophyta</taxon>
        <taxon>Embryophyta</taxon>
        <taxon>Tracheophyta</taxon>
        <taxon>Spermatophyta</taxon>
        <taxon>Magnoliopsida</taxon>
        <taxon>eudicotyledons</taxon>
        <taxon>Gunneridae</taxon>
        <taxon>Pentapetalae</taxon>
        <taxon>asterids</taxon>
        <taxon>lamiids</taxon>
        <taxon>Gentianales</taxon>
        <taxon>Rubiaceae</taxon>
        <taxon>Ixoroideae</taxon>
        <taxon>Gardenieae complex</taxon>
        <taxon>Bertiereae - Coffeeae clade</taxon>
        <taxon>Coffeeae</taxon>
        <taxon>Coffea</taxon>
    </lineage>
</organism>
<accession>A0A068V6R0</accession>
<gene>
    <name evidence="1" type="ORF">GSCOC_T00017286001</name>
</gene>
<evidence type="ECO:0000313" key="2">
    <source>
        <dbReference type="Proteomes" id="UP000295252"/>
    </source>
</evidence>
<keyword evidence="2" id="KW-1185">Reference proteome</keyword>
<dbReference type="Gramene" id="CDP16192">
    <property type="protein sequence ID" value="CDP16192"/>
    <property type="gene ID" value="GSCOC_T00017286001"/>
</dbReference>
<name>A0A068V6R0_COFCA</name>
<dbReference type="Gene3D" id="3.40.50.2000">
    <property type="entry name" value="Glycogen Phosphorylase B"/>
    <property type="match status" value="1"/>
</dbReference>
<sequence>MQRYLEMFYFLNYRKLAESVPLAN</sequence>
<dbReference type="PhylomeDB" id="A0A068V6R0"/>
<protein>
    <submittedName>
        <fullName evidence="1">Uncharacterized protein</fullName>
    </submittedName>
</protein>
<dbReference type="AlphaFoldDB" id="A0A068V6R0"/>
<dbReference type="Proteomes" id="UP000295252">
    <property type="component" value="Chromosome X"/>
</dbReference>
<proteinExistence type="predicted"/>